<gene>
    <name evidence="2" type="ORF">METZ01_LOCUS130776</name>
</gene>
<dbReference type="InterPro" id="IPR027266">
    <property type="entry name" value="TrmE/GcvT-like"/>
</dbReference>
<dbReference type="SUPFAM" id="SSF103025">
    <property type="entry name" value="Folate-binding domain"/>
    <property type="match status" value="1"/>
</dbReference>
<proteinExistence type="predicted"/>
<name>A0A381YMU3_9ZZZZ</name>
<dbReference type="Gene3D" id="3.30.1360.120">
    <property type="entry name" value="Probable tRNA modification gtpase trme, domain 1"/>
    <property type="match status" value="1"/>
</dbReference>
<dbReference type="PANTHER" id="PTHR43757">
    <property type="entry name" value="AMINOMETHYLTRANSFERASE"/>
    <property type="match status" value="1"/>
</dbReference>
<evidence type="ECO:0000313" key="2">
    <source>
        <dbReference type="EMBL" id="SVA77922.1"/>
    </source>
</evidence>
<accession>A0A381YMU3</accession>
<dbReference type="AlphaFoldDB" id="A0A381YMU3"/>
<dbReference type="InterPro" id="IPR028896">
    <property type="entry name" value="GcvT/YgfZ/DmdA"/>
</dbReference>
<protein>
    <recommendedName>
        <fullName evidence="1">GCVT N-terminal domain-containing protein</fullName>
    </recommendedName>
</protein>
<feature type="non-terminal residue" evidence="2">
    <location>
        <position position="113"/>
    </location>
</feature>
<feature type="domain" description="GCVT N-terminal" evidence="1">
    <location>
        <begin position="26"/>
        <end position="113"/>
    </location>
</feature>
<dbReference type="PANTHER" id="PTHR43757:SF2">
    <property type="entry name" value="AMINOMETHYLTRANSFERASE, MITOCHONDRIAL"/>
    <property type="match status" value="1"/>
</dbReference>
<dbReference type="Pfam" id="PF01571">
    <property type="entry name" value="GCV_T"/>
    <property type="match status" value="1"/>
</dbReference>
<sequence length="113" mass="13278">MSYGNQFKAHTQLKLSPFFERTSRLNESQEWRRWSGYLAATNYELTHENEYFAIRTKAALLDITPLYKYIIEGPDAQRFLDRMVTRNIGICKIGQVMYTPWCDEDGKQIDDGT</sequence>
<dbReference type="GO" id="GO:0005829">
    <property type="term" value="C:cytosol"/>
    <property type="evidence" value="ECO:0007669"/>
    <property type="project" value="TreeGrafter"/>
</dbReference>
<organism evidence="2">
    <name type="scientific">marine metagenome</name>
    <dbReference type="NCBI Taxonomy" id="408172"/>
    <lineage>
        <taxon>unclassified sequences</taxon>
        <taxon>metagenomes</taxon>
        <taxon>ecological metagenomes</taxon>
    </lineage>
</organism>
<dbReference type="EMBL" id="UINC01018531">
    <property type="protein sequence ID" value="SVA77922.1"/>
    <property type="molecule type" value="Genomic_DNA"/>
</dbReference>
<evidence type="ECO:0000259" key="1">
    <source>
        <dbReference type="Pfam" id="PF01571"/>
    </source>
</evidence>
<reference evidence="2" key="1">
    <citation type="submission" date="2018-05" db="EMBL/GenBank/DDBJ databases">
        <authorList>
            <person name="Lanie J.A."/>
            <person name="Ng W.-L."/>
            <person name="Kazmierczak K.M."/>
            <person name="Andrzejewski T.M."/>
            <person name="Davidsen T.M."/>
            <person name="Wayne K.J."/>
            <person name="Tettelin H."/>
            <person name="Glass J.I."/>
            <person name="Rusch D."/>
            <person name="Podicherti R."/>
            <person name="Tsui H.-C.T."/>
            <person name="Winkler M.E."/>
        </authorList>
    </citation>
    <scope>NUCLEOTIDE SEQUENCE</scope>
</reference>
<dbReference type="InterPro" id="IPR006222">
    <property type="entry name" value="GCVT_N"/>
</dbReference>